<name>A0AAD4M9E3_9AGAM</name>
<accession>A0AAD4M9E3</accession>
<gene>
    <name evidence="2" type="ORF">B0F90DRAFT_1694743</name>
</gene>
<evidence type="ECO:0000313" key="2">
    <source>
        <dbReference type="EMBL" id="KAI0305943.1"/>
    </source>
</evidence>
<sequence length="157" mass="17600">MPGPFDYLAAVDHHCIVARLAQAQVQHDGPGDRGRVFFLKLRKVHIIYKDETCLAPSDSSNKPPVARPRRGEVLPFLPPPPTPSLKSCMTHSEVYQFQLALWKFLGISHSQLLDRVRANRQLGNDFSPPPFPDGGQFSKTQKQAHRAGRGVFNYLTT</sequence>
<evidence type="ECO:0000256" key="1">
    <source>
        <dbReference type="SAM" id="MobiDB-lite"/>
    </source>
</evidence>
<evidence type="ECO:0000313" key="3">
    <source>
        <dbReference type="Proteomes" id="UP001203297"/>
    </source>
</evidence>
<protein>
    <submittedName>
        <fullName evidence="2">Uncharacterized protein</fullName>
    </submittedName>
</protein>
<dbReference type="EMBL" id="WTXG01000004">
    <property type="protein sequence ID" value="KAI0305943.1"/>
    <property type="molecule type" value="Genomic_DNA"/>
</dbReference>
<dbReference type="AlphaFoldDB" id="A0AAD4M9E3"/>
<reference evidence="2" key="1">
    <citation type="journal article" date="2022" name="New Phytol.">
        <title>Evolutionary transition to the ectomycorrhizal habit in the genomes of a hyperdiverse lineage of mushroom-forming fungi.</title>
        <authorList>
            <person name="Looney B."/>
            <person name="Miyauchi S."/>
            <person name="Morin E."/>
            <person name="Drula E."/>
            <person name="Courty P.E."/>
            <person name="Kohler A."/>
            <person name="Kuo A."/>
            <person name="LaButti K."/>
            <person name="Pangilinan J."/>
            <person name="Lipzen A."/>
            <person name="Riley R."/>
            <person name="Andreopoulos W."/>
            <person name="He G."/>
            <person name="Johnson J."/>
            <person name="Nolan M."/>
            <person name="Tritt A."/>
            <person name="Barry K.W."/>
            <person name="Grigoriev I.V."/>
            <person name="Nagy L.G."/>
            <person name="Hibbett D."/>
            <person name="Henrissat B."/>
            <person name="Matheny P.B."/>
            <person name="Labbe J."/>
            <person name="Martin F.M."/>
        </authorList>
    </citation>
    <scope>NUCLEOTIDE SEQUENCE</scope>
    <source>
        <strain evidence="2">BPL690</strain>
    </source>
</reference>
<keyword evidence="3" id="KW-1185">Reference proteome</keyword>
<dbReference type="Proteomes" id="UP001203297">
    <property type="component" value="Unassembled WGS sequence"/>
</dbReference>
<feature type="region of interest" description="Disordered" evidence="1">
    <location>
        <begin position="123"/>
        <end position="157"/>
    </location>
</feature>
<proteinExistence type="predicted"/>
<comment type="caution">
    <text evidence="2">The sequence shown here is derived from an EMBL/GenBank/DDBJ whole genome shotgun (WGS) entry which is preliminary data.</text>
</comment>
<organism evidence="2 3">
    <name type="scientific">Multifurca ochricompacta</name>
    <dbReference type="NCBI Taxonomy" id="376703"/>
    <lineage>
        <taxon>Eukaryota</taxon>
        <taxon>Fungi</taxon>
        <taxon>Dikarya</taxon>
        <taxon>Basidiomycota</taxon>
        <taxon>Agaricomycotina</taxon>
        <taxon>Agaricomycetes</taxon>
        <taxon>Russulales</taxon>
        <taxon>Russulaceae</taxon>
        <taxon>Multifurca</taxon>
    </lineage>
</organism>